<organism evidence="9 10">
    <name type="scientific">Streptomyces bambusae</name>
    <dbReference type="NCBI Taxonomy" id="1550616"/>
    <lineage>
        <taxon>Bacteria</taxon>
        <taxon>Bacillati</taxon>
        <taxon>Actinomycetota</taxon>
        <taxon>Actinomycetes</taxon>
        <taxon>Kitasatosporales</taxon>
        <taxon>Streptomycetaceae</taxon>
        <taxon>Streptomyces</taxon>
    </lineage>
</organism>
<feature type="transmembrane region" description="Helical" evidence="8">
    <location>
        <begin position="20"/>
        <end position="39"/>
    </location>
</feature>
<dbReference type="EMBL" id="WTFF01000036">
    <property type="protein sequence ID" value="MBW5481880.1"/>
    <property type="molecule type" value="Genomic_DNA"/>
</dbReference>
<evidence type="ECO:0000256" key="3">
    <source>
        <dbReference type="ARBA" id="ARBA00022475"/>
    </source>
</evidence>
<sequence length="429" mass="43314">MSFSDYVPATAAGRTFALTTLINAVGTGLFLAGSTVFFIRSVGLSAGQIGAGLAVSGIVGFLATVPIGALSDRIGARRTLVGLQLWRAAFFVALAFVHGPLGFTLVASCLAAAEGATMPMTQAVAADTTEESDRTRTMAIVRTVRNIGFSVGALLAAPLLSADSVWAYRGIVLGTAAAFVLSAAMLGRLKLARRSAAQRKVSPLTALRGFRDWRYLALAGLNGVLNLHTTVLSVGLPLWAVQATGVPAGYVPVLVLINTVLSIVLQVPISKGAERPGGAARALRLGGVALAGCAVAMAVAGQLPPLAAGALLLVACAALTFGEMWQAVGGWDLSYEFAPEDRRGIYLSVFSLGNTGQRIVGPALVTGVVIAAGPAGWLGLGAVFCLAAALVTPVTRALERQHTAAAAATGATATGAAPSGDAEAGTGPA</sequence>
<proteinExistence type="predicted"/>
<feature type="transmembrane region" description="Helical" evidence="8">
    <location>
        <begin position="282"/>
        <end position="300"/>
    </location>
</feature>
<dbReference type="InterPro" id="IPR050171">
    <property type="entry name" value="MFS_Transporters"/>
</dbReference>
<comment type="caution">
    <text evidence="9">The sequence shown here is derived from an EMBL/GenBank/DDBJ whole genome shotgun (WGS) entry which is preliminary data.</text>
</comment>
<protein>
    <submittedName>
        <fullName evidence="9">MFS transporter</fullName>
    </submittedName>
</protein>
<feature type="transmembrane region" description="Helical" evidence="8">
    <location>
        <begin position="250"/>
        <end position="270"/>
    </location>
</feature>
<dbReference type="Gene3D" id="1.20.1250.20">
    <property type="entry name" value="MFS general substrate transporter like domains"/>
    <property type="match status" value="1"/>
</dbReference>
<evidence type="ECO:0000313" key="10">
    <source>
        <dbReference type="Proteomes" id="UP000812013"/>
    </source>
</evidence>
<evidence type="ECO:0000256" key="8">
    <source>
        <dbReference type="SAM" id="Phobius"/>
    </source>
</evidence>
<evidence type="ECO:0000256" key="1">
    <source>
        <dbReference type="ARBA" id="ARBA00004651"/>
    </source>
</evidence>
<gene>
    <name evidence="9" type="ORF">GPJ59_08295</name>
</gene>
<dbReference type="InterPro" id="IPR036259">
    <property type="entry name" value="MFS_trans_sf"/>
</dbReference>
<evidence type="ECO:0000256" key="5">
    <source>
        <dbReference type="ARBA" id="ARBA00022989"/>
    </source>
</evidence>
<keyword evidence="10" id="KW-1185">Reference proteome</keyword>
<feature type="transmembrane region" description="Helical" evidence="8">
    <location>
        <begin position="215"/>
        <end position="238"/>
    </location>
</feature>
<dbReference type="PANTHER" id="PTHR23517:SF2">
    <property type="entry name" value="MULTIDRUG RESISTANCE PROTEIN MDTH"/>
    <property type="match status" value="1"/>
</dbReference>
<keyword evidence="3" id="KW-1003">Cell membrane</keyword>
<dbReference type="Proteomes" id="UP000812013">
    <property type="component" value="Unassembled WGS sequence"/>
</dbReference>
<feature type="transmembrane region" description="Helical" evidence="8">
    <location>
        <begin position="89"/>
        <end position="113"/>
    </location>
</feature>
<feature type="transmembrane region" description="Helical" evidence="8">
    <location>
        <begin position="376"/>
        <end position="394"/>
    </location>
</feature>
<dbReference type="Pfam" id="PF07690">
    <property type="entry name" value="MFS_1"/>
    <property type="match status" value="1"/>
</dbReference>
<feature type="non-terminal residue" evidence="9">
    <location>
        <position position="429"/>
    </location>
</feature>
<keyword evidence="2" id="KW-0813">Transport</keyword>
<keyword evidence="6 8" id="KW-0472">Membrane</keyword>
<comment type="subcellular location">
    <subcellularLocation>
        <location evidence="1">Cell membrane</location>
        <topology evidence="1">Multi-pass membrane protein</topology>
    </subcellularLocation>
</comment>
<feature type="transmembrane region" description="Helical" evidence="8">
    <location>
        <begin position="51"/>
        <end position="69"/>
    </location>
</feature>
<feature type="transmembrane region" description="Helical" evidence="8">
    <location>
        <begin position="143"/>
        <end position="160"/>
    </location>
</feature>
<evidence type="ECO:0000256" key="6">
    <source>
        <dbReference type="ARBA" id="ARBA00023136"/>
    </source>
</evidence>
<feature type="region of interest" description="Disordered" evidence="7">
    <location>
        <begin position="409"/>
        <end position="429"/>
    </location>
</feature>
<dbReference type="PANTHER" id="PTHR23517">
    <property type="entry name" value="RESISTANCE PROTEIN MDTM, PUTATIVE-RELATED-RELATED"/>
    <property type="match status" value="1"/>
</dbReference>
<dbReference type="InterPro" id="IPR011701">
    <property type="entry name" value="MFS"/>
</dbReference>
<name>A0ABS6Z591_9ACTN</name>
<evidence type="ECO:0000256" key="2">
    <source>
        <dbReference type="ARBA" id="ARBA00022448"/>
    </source>
</evidence>
<keyword evidence="4 8" id="KW-0812">Transmembrane</keyword>
<dbReference type="SUPFAM" id="SSF103473">
    <property type="entry name" value="MFS general substrate transporter"/>
    <property type="match status" value="1"/>
</dbReference>
<evidence type="ECO:0000313" key="9">
    <source>
        <dbReference type="EMBL" id="MBW5481880.1"/>
    </source>
</evidence>
<accession>A0ABS6Z591</accession>
<feature type="transmembrane region" description="Helical" evidence="8">
    <location>
        <begin position="166"/>
        <end position="186"/>
    </location>
</feature>
<evidence type="ECO:0000256" key="4">
    <source>
        <dbReference type="ARBA" id="ARBA00022692"/>
    </source>
</evidence>
<keyword evidence="5 8" id="KW-1133">Transmembrane helix</keyword>
<reference evidence="9 10" key="1">
    <citation type="submission" date="2019-12" db="EMBL/GenBank/DDBJ databases">
        <title>Genome sequence of Streptomyces bambusae.</title>
        <authorList>
            <person name="Bansal K."/>
            <person name="Choksket S."/>
            <person name="Korpole S."/>
            <person name="Patil P.B."/>
        </authorList>
    </citation>
    <scope>NUCLEOTIDE SEQUENCE [LARGE SCALE GENOMIC DNA]</scope>
    <source>
        <strain evidence="9 10">SK60</strain>
    </source>
</reference>
<evidence type="ECO:0000256" key="7">
    <source>
        <dbReference type="SAM" id="MobiDB-lite"/>
    </source>
</evidence>